<reference evidence="2 3" key="1">
    <citation type="submission" date="2013-03" db="EMBL/GenBank/DDBJ databases">
        <title>The Genome Sequence of Exophiala aquamarina CBS 119918.</title>
        <authorList>
            <consortium name="The Broad Institute Genomics Platform"/>
            <person name="Cuomo C."/>
            <person name="de Hoog S."/>
            <person name="Gorbushina A."/>
            <person name="Walker B."/>
            <person name="Young S.K."/>
            <person name="Zeng Q."/>
            <person name="Gargeya S."/>
            <person name="Fitzgerald M."/>
            <person name="Haas B."/>
            <person name="Abouelleil A."/>
            <person name="Allen A.W."/>
            <person name="Alvarado L."/>
            <person name="Arachchi H.M."/>
            <person name="Berlin A.M."/>
            <person name="Chapman S.B."/>
            <person name="Gainer-Dewar J."/>
            <person name="Goldberg J."/>
            <person name="Griggs A."/>
            <person name="Gujja S."/>
            <person name="Hansen M."/>
            <person name="Howarth C."/>
            <person name="Imamovic A."/>
            <person name="Ireland A."/>
            <person name="Larimer J."/>
            <person name="McCowan C."/>
            <person name="Murphy C."/>
            <person name="Pearson M."/>
            <person name="Poon T.W."/>
            <person name="Priest M."/>
            <person name="Roberts A."/>
            <person name="Saif S."/>
            <person name="Shea T."/>
            <person name="Sisk P."/>
            <person name="Sykes S."/>
            <person name="Wortman J."/>
            <person name="Nusbaum C."/>
            <person name="Birren B."/>
        </authorList>
    </citation>
    <scope>NUCLEOTIDE SEQUENCE [LARGE SCALE GENOMIC DNA]</scope>
    <source>
        <strain evidence="2 3">CBS 119918</strain>
    </source>
</reference>
<feature type="compositionally biased region" description="Basic residues" evidence="1">
    <location>
        <begin position="492"/>
        <end position="505"/>
    </location>
</feature>
<dbReference type="VEuPathDB" id="FungiDB:A1O9_06057"/>
<evidence type="ECO:0000313" key="2">
    <source>
        <dbReference type="EMBL" id="KEF58134.1"/>
    </source>
</evidence>
<feature type="region of interest" description="Disordered" evidence="1">
    <location>
        <begin position="483"/>
        <end position="530"/>
    </location>
</feature>
<feature type="region of interest" description="Disordered" evidence="1">
    <location>
        <begin position="277"/>
        <end position="317"/>
    </location>
</feature>
<gene>
    <name evidence="2" type="ORF">A1O9_06057</name>
</gene>
<keyword evidence="3" id="KW-1185">Reference proteome</keyword>
<evidence type="ECO:0000256" key="1">
    <source>
        <dbReference type="SAM" id="MobiDB-lite"/>
    </source>
</evidence>
<name>A0A072PDE6_9EURO</name>
<dbReference type="EMBL" id="AMGV01000004">
    <property type="protein sequence ID" value="KEF58134.1"/>
    <property type="molecule type" value="Genomic_DNA"/>
</dbReference>
<protein>
    <submittedName>
        <fullName evidence="2">Uncharacterized protein</fullName>
    </submittedName>
</protein>
<dbReference type="AlphaFoldDB" id="A0A072PDE6"/>
<sequence length="552" mass="61537">MRYQNWDVLLFPADSRVPIQEFDTKCFALDPSSRITTLQGQSHGELDNFESMTLVPTVTSFVASLERHTPFRISIHSWKKPTASQVLRSYKTRDESVMFEARIYVDGTLQAQHSFDDDSAWPEVIEEETRTGEGRPLLFPVFHRDVLYQTHWEPGDAIGRIKVVIAEGVVREDIPQPDTHITFDRLRDVVSFAFQHAPQDVLEYSSIAWPNLRMFGRVTKPAKRPGPIVSRVAPAIPYHDVYSHSPERLSIGSRNIKHRSTDCDGFQRLLNAETFSDLQSDPPTKAIENDSTKAAPYRRPGLVDPTDNPEDPFVGPRSVASRAWRAQLRASSHDVSMPDYVSSGREHSRTHTEMSDVNYPKANFLKHMEQAHPREIVQALSPAQQAQLMKELKAFRTPTQGTHAPSNTPRSLSVLKKTTLAVDKIRDSIGSRVRSSASSSRQFNDTYCPPNEATCEHRTRSSPCSGNSGQPEIALSTVADGCRPAPLGTSRTRSHSNTSKRKRHFNSAEDEATSEGCRVQVTEHSSPSRTVGIVAAACEDQAAEVGDGLNAD</sequence>
<dbReference type="RefSeq" id="XP_013260724.1">
    <property type="nucleotide sequence ID" value="XM_013405270.1"/>
</dbReference>
<accession>A0A072PDE6</accession>
<evidence type="ECO:0000313" key="3">
    <source>
        <dbReference type="Proteomes" id="UP000027920"/>
    </source>
</evidence>
<dbReference type="GeneID" id="25280977"/>
<comment type="caution">
    <text evidence="2">The sequence shown here is derived from an EMBL/GenBank/DDBJ whole genome shotgun (WGS) entry which is preliminary data.</text>
</comment>
<dbReference type="OrthoDB" id="5417628at2759"/>
<dbReference type="Proteomes" id="UP000027920">
    <property type="component" value="Unassembled WGS sequence"/>
</dbReference>
<organism evidence="2 3">
    <name type="scientific">Exophiala aquamarina CBS 119918</name>
    <dbReference type="NCBI Taxonomy" id="1182545"/>
    <lineage>
        <taxon>Eukaryota</taxon>
        <taxon>Fungi</taxon>
        <taxon>Dikarya</taxon>
        <taxon>Ascomycota</taxon>
        <taxon>Pezizomycotina</taxon>
        <taxon>Eurotiomycetes</taxon>
        <taxon>Chaetothyriomycetidae</taxon>
        <taxon>Chaetothyriales</taxon>
        <taxon>Herpotrichiellaceae</taxon>
        <taxon>Exophiala</taxon>
    </lineage>
</organism>
<proteinExistence type="predicted"/>
<dbReference type="STRING" id="1182545.A0A072PDE6"/>
<dbReference type="HOGENOM" id="CLU_018143_3_0_1"/>